<dbReference type="STRING" id="379508.A5DWE1"/>
<protein>
    <submittedName>
        <fullName evidence="1">Uncharacterized protein</fullName>
    </submittedName>
</protein>
<dbReference type="OMA" id="TMGIRNM"/>
<reference evidence="1 2" key="1">
    <citation type="journal article" date="2009" name="Nature">
        <title>Evolution of pathogenicity and sexual reproduction in eight Candida genomes.</title>
        <authorList>
            <person name="Butler G."/>
            <person name="Rasmussen M.D."/>
            <person name="Lin M.F."/>
            <person name="Santos M.A."/>
            <person name="Sakthikumar S."/>
            <person name="Munro C.A."/>
            <person name="Rheinbay E."/>
            <person name="Grabherr M."/>
            <person name="Forche A."/>
            <person name="Reedy J.L."/>
            <person name="Agrafioti I."/>
            <person name="Arnaud M.B."/>
            <person name="Bates S."/>
            <person name="Brown A.J."/>
            <person name="Brunke S."/>
            <person name="Costanzo M.C."/>
            <person name="Fitzpatrick D.A."/>
            <person name="de Groot P.W."/>
            <person name="Harris D."/>
            <person name="Hoyer L.L."/>
            <person name="Hube B."/>
            <person name="Klis F.M."/>
            <person name="Kodira C."/>
            <person name="Lennard N."/>
            <person name="Logue M.E."/>
            <person name="Martin R."/>
            <person name="Neiman A.M."/>
            <person name="Nikolaou E."/>
            <person name="Quail M.A."/>
            <person name="Quinn J."/>
            <person name="Santos M.C."/>
            <person name="Schmitzberger F.F."/>
            <person name="Sherlock G."/>
            <person name="Shah P."/>
            <person name="Silverstein K.A."/>
            <person name="Skrzypek M.S."/>
            <person name="Soll D."/>
            <person name="Staggs R."/>
            <person name="Stansfield I."/>
            <person name="Stumpf M.P."/>
            <person name="Sudbery P.E."/>
            <person name="Srikantha T."/>
            <person name="Zeng Q."/>
            <person name="Berman J."/>
            <person name="Berriman M."/>
            <person name="Heitman J."/>
            <person name="Gow N.A."/>
            <person name="Lorenz M.C."/>
            <person name="Birren B.W."/>
            <person name="Kellis M."/>
            <person name="Cuomo C.A."/>
        </authorList>
    </citation>
    <scope>NUCLEOTIDE SEQUENCE [LARGE SCALE GENOMIC DNA]</scope>
    <source>
        <strain evidence="2">ATCC 11503 / BCRC 21390 / CBS 2605 / JCM 1781 / NBRC 1676 / NRRL YB-4239</strain>
    </source>
</reference>
<dbReference type="eggNOG" id="KOG2515">
    <property type="taxonomic scope" value="Eukaryota"/>
</dbReference>
<sequence length="429" mass="49130">MNVSVVDGQQNVGILRSLFSNEQLILLGIVLTIWAAYIAKTANKAKGGANARLSHLDPDMEKASKSRAKPASALAERPLGQWIPDYSFKTPVPPAYPNWNLEKTRPLPYRAFKHKYNVTMGIRNMDLESWIELDNEWMFFHNLKLKRLAEKKDKGQELYGTSDKAIDASWELLFELCNYLPARYPSLFQYNTTTKLLKILATGETFDLTDRVNVNPIVTAAKLVQDDLAIMVENEEGNYTLESGCIVLAGFWRLSDKFQMSLDEIHLSGDVPQYSTKLGPGMRKFFRRLTVDQPVVRNNYFIQTDNNLDWSTSIGPELQKNVGWYTAPEATDVSKLFFRSERQSLRRLPISGAVVFTIRTYFMPVTKLCQEPYIPRRLLNGIGSWLEDVNEYKGFHKFKDALLPYLEKMAQEQEAKGLVLEEEPQAYPF</sequence>
<keyword evidence="2" id="KW-1185">Reference proteome</keyword>
<dbReference type="InParanoid" id="A5DWE1"/>
<gene>
    <name evidence="1" type="ORF">LELG_01677</name>
</gene>
<dbReference type="HOGENOM" id="CLU_025462_0_2_1"/>
<proteinExistence type="predicted"/>
<evidence type="ECO:0000313" key="1">
    <source>
        <dbReference type="EMBL" id="EDK43499.1"/>
    </source>
</evidence>
<accession>A5DWE1</accession>
<dbReference type="KEGG" id="lel:PVL30_001650"/>
<dbReference type="OrthoDB" id="497541at2759"/>
<dbReference type="GeneID" id="5234479"/>
<dbReference type="AlphaFoldDB" id="A5DWE1"/>
<organism evidence="1 2">
    <name type="scientific">Lodderomyces elongisporus (strain ATCC 11503 / CBS 2605 / JCM 1781 / NBRC 1676 / NRRL YB-4239)</name>
    <name type="common">Yeast</name>
    <name type="synonym">Saccharomyces elongisporus</name>
    <dbReference type="NCBI Taxonomy" id="379508"/>
    <lineage>
        <taxon>Eukaryota</taxon>
        <taxon>Fungi</taxon>
        <taxon>Dikarya</taxon>
        <taxon>Ascomycota</taxon>
        <taxon>Saccharomycotina</taxon>
        <taxon>Pichiomycetes</taxon>
        <taxon>Debaryomycetaceae</taxon>
        <taxon>Candida/Lodderomyces clade</taxon>
        <taxon>Lodderomyces</taxon>
    </lineage>
</organism>
<name>A5DWE1_LODEL</name>
<dbReference type="Pfam" id="PF11927">
    <property type="entry name" value="HODM_asu-like"/>
    <property type="match status" value="1"/>
</dbReference>
<dbReference type="VEuPathDB" id="FungiDB:LELG_01677"/>
<dbReference type="InterPro" id="IPR021848">
    <property type="entry name" value="HODM_asu-like"/>
</dbReference>
<evidence type="ECO:0000313" key="2">
    <source>
        <dbReference type="Proteomes" id="UP000001996"/>
    </source>
</evidence>
<dbReference type="EMBL" id="CH981525">
    <property type="protein sequence ID" value="EDK43499.1"/>
    <property type="molecule type" value="Genomic_DNA"/>
</dbReference>
<dbReference type="Proteomes" id="UP000001996">
    <property type="component" value="Unassembled WGS sequence"/>
</dbReference>